<gene>
    <name evidence="1" type="ORF">NKG59_15465</name>
</gene>
<dbReference type="Proteomes" id="UP001162793">
    <property type="component" value="Unassembled WGS sequence"/>
</dbReference>
<comment type="caution">
    <text evidence="1">The sequence shown here is derived from an EMBL/GenBank/DDBJ whole genome shotgun (WGS) entry which is preliminary data.</text>
</comment>
<name>A0AA42BI91_9RALS</name>
<proteinExistence type="predicted"/>
<sequence>MKTHQQYGTREYQAWANMKARCENPNNIRYHRYGGRGIKVCERWRNSFEAFLADMGPSNGLTIDRIDNDGNYEPGNCRWATVREQSQKTSRIKLLTFNGETLSLAEWARRLGIRANTLTMRLNAYKWPLEKALTKGGER</sequence>
<evidence type="ECO:0000313" key="1">
    <source>
        <dbReference type="EMBL" id="MCP1173759.1"/>
    </source>
</evidence>
<protein>
    <submittedName>
        <fullName evidence="1">Uncharacterized protein</fullName>
    </submittedName>
</protein>
<dbReference type="EMBL" id="JAMYWC010000004">
    <property type="protein sequence ID" value="MCP1173759.1"/>
    <property type="molecule type" value="Genomic_DNA"/>
</dbReference>
<dbReference type="RefSeq" id="WP_253538417.1">
    <property type="nucleotide sequence ID" value="NZ_JAMYWC010000004.1"/>
</dbReference>
<evidence type="ECO:0000313" key="2">
    <source>
        <dbReference type="Proteomes" id="UP001162793"/>
    </source>
</evidence>
<keyword evidence="2" id="KW-1185">Reference proteome</keyword>
<accession>A0AA42BI91</accession>
<dbReference type="AlphaFoldDB" id="A0AA42BI91"/>
<organism evidence="1 2">
    <name type="scientific">Ralstonia chuxiongensis</name>
    <dbReference type="NCBI Taxonomy" id="2957504"/>
    <lineage>
        <taxon>Bacteria</taxon>
        <taxon>Pseudomonadati</taxon>
        <taxon>Pseudomonadota</taxon>
        <taxon>Betaproteobacteria</taxon>
        <taxon>Burkholderiales</taxon>
        <taxon>Burkholderiaceae</taxon>
        <taxon>Ralstonia</taxon>
    </lineage>
</organism>
<reference evidence="2" key="1">
    <citation type="journal article" date="2023" name="Front. Microbiol.">
        <title>Ralstonia chuxiongensis sp. nov., Ralstonia mojiangensis sp. nov., and Ralstonia soli sp. nov., isolated from tobacco fields, are three novel species in the family Burkholderiaceae.</title>
        <authorList>
            <person name="Lu C.H."/>
            <person name="Zhang Y.Y."/>
            <person name="Jiang N."/>
            <person name="Chen W."/>
            <person name="Shao X."/>
            <person name="Zhao Z.M."/>
            <person name="Lu W.L."/>
            <person name="Hu X."/>
            <person name="Xi Y.X."/>
            <person name="Zou S.Y."/>
            <person name="Wei Q.J."/>
            <person name="Lin Z.L."/>
            <person name="Gong L."/>
            <person name="Gai X.T."/>
            <person name="Zhang L.Q."/>
            <person name="Li J.Y."/>
            <person name="Jin Y."/>
            <person name="Xia Z.Y."/>
        </authorList>
    </citation>
    <scope>NUCLEOTIDE SEQUENCE [LARGE SCALE GENOMIC DNA]</scope>
    <source>
        <strain evidence="2">21YRMH01-3</strain>
    </source>
</reference>